<dbReference type="Proteomes" id="UP000182276">
    <property type="component" value="Unassembled WGS sequence"/>
</dbReference>
<dbReference type="RefSeq" id="WP_052264600.1">
    <property type="nucleotide sequence ID" value="NZ_CP007511.1"/>
</dbReference>
<reference evidence="3" key="1">
    <citation type="submission" date="2014-03" db="EMBL/GenBank/DDBJ databases">
        <title>Complete genome of Pseudomonas balearica DSM 6083T, a sewage water isolate from an enrichment with 2-methylnaphthalene.</title>
        <authorList>
            <person name="Salva-Serra F."/>
            <person name="Jaen-Luchoro D."/>
            <person name="Busquets A."/>
            <person name="Pena A."/>
            <person name="Gomila M."/>
            <person name="Bosch R."/>
            <person name="Nogales B."/>
            <person name="Garcia-Valdes E."/>
            <person name="Lalucat J."/>
            <person name="Bennasar A."/>
        </authorList>
    </citation>
    <scope>NUCLEOTIDE SEQUENCE [LARGE SCALE GENOMIC DNA]</scope>
    <source>
        <strain evidence="3">DSM 6083</strain>
    </source>
</reference>
<dbReference type="KEGG" id="pbm:CL52_19260"/>
<sequence>MSELQGERRSLHALREHIDCLLARGAVISSREPLRLQLHGRMLLVDHGMLIAEQGALDLIRMLATMDWDSGQRDRIIDMCLKQLDQAIEQLVPQAPRAQPTPERVE</sequence>
<protein>
    <submittedName>
        <fullName evidence="1">Uncharacterized protein</fullName>
    </submittedName>
</protein>
<gene>
    <name evidence="1" type="ORF">CL52_19260</name>
    <name evidence="2" type="ORF">SAMN05660875_10666</name>
</gene>
<proteinExistence type="predicted"/>
<keyword evidence="4" id="KW-1185">Reference proteome</keyword>
<reference evidence="2 4" key="2">
    <citation type="submission" date="2016-10" db="EMBL/GenBank/DDBJ databases">
        <authorList>
            <person name="Varghese N."/>
            <person name="Submissions S."/>
        </authorList>
    </citation>
    <scope>NUCLEOTIDE SEQUENCE [LARGE SCALE GENOMIC DNA]</scope>
    <source>
        <strain evidence="2 4">DSM 6083</strain>
    </source>
</reference>
<dbReference type="EMBL" id="CP007511">
    <property type="protein sequence ID" value="AJE17081.1"/>
    <property type="molecule type" value="Genomic_DNA"/>
</dbReference>
<dbReference type="Proteomes" id="UP000031271">
    <property type="component" value="Chromosome"/>
</dbReference>
<evidence type="ECO:0000313" key="2">
    <source>
        <dbReference type="EMBL" id="SDM57995.1"/>
    </source>
</evidence>
<accession>A0A8D3Y4H1</accession>
<dbReference type="EMBL" id="FNHO01000006">
    <property type="protein sequence ID" value="SDM57995.1"/>
    <property type="molecule type" value="Genomic_DNA"/>
</dbReference>
<dbReference type="GeneID" id="77262023"/>
<dbReference type="AlphaFoldDB" id="A0A8D3Y4H1"/>
<name>A0A8D3Y4H1_9GAMM</name>
<reference evidence="1 3" key="3">
    <citation type="journal article" name="Genome Announc.">
        <title>Complete Genome Sequence of Pseudomonas balearica DSM 6083T.</title>
        <authorList>
            <person name="Bennasar-Figueras A."/>
            <person name="Salva-Serra F."/>
            <person name="Jaen-Luchoro D."/>
            <person name="Segui C."/>
            <person name="Aliaga F."/>
            <person name="Busquets A."/>
            <person name="Gomila M."/>
            <person name="Moore E.R."/>
            <person name="Lalucat J."/>
        </authorList>
    </citation>
    <scope>NUCLEOTIDE SEQUENCE [LARGE SCALE GENOMIC DNA]</scope>
    <source>
        <strain evidence="3">DSM 6083</strain>
        <strain evidence="1">DSM6083</strain>
    </source>
</reference>
<evidence type="ECO:0000313" key="3">
    <source>
        <dbReference type="Proteomes" id="UP000031271"/>
    </source>
</evidence>
<organism evidence="1 3">
    <name type="scientific">Stutzerimonas balearica DSM 6083</name>
    <dbReference type="NCBI Taxonomy" id="1123016"/>
    <lineage>
        <taxon>Bacteria</taxon>
        <taxon>Pseudomonadati</taxon>
        <taxon>Pseudomonadota</taxon>
        <taxon>Gammaproteobacteria</taxon>
        <taxon>Pseudomonadales</taxon>
        <taxon>Pseudomonadaceae</taxon>
        <taxon>Stutzerimonas</taxon>
    </lineage>
</organism>
<evidence type="ECO:0000313" key="4">
    <source>
        <dbReference type="Proteomes" id="UP000182276"/>
    </source>
</evidence>
<evidence type="ECO:0000313" key="1">
    <source>
        <dbReference type="EMBL" id="AJE17081.1"/>
    </source>
</evidence>